<accession>A0A9P5EB29</accession>
<protein>
    <submittedName>
        <fullName evidence="2">Uncharacterized protein</fullName>
    </submittedName>
</protein>
<organism evidence="2 3">
    <name type="scientific">Fusarium agapanthi</name>
    <dbReference type="NCBI Taxonomy" id="1803897"/>
    <lineage>
        <taxon>Eukaryota</taxon>
        <taxon>Fungi</taxon>
        <taxon>Dikarya</taxon>
        <taxon>Ascomycota</taxon>
        <taxon>Pezizomycotina</taxon>
        <taxon>Sordariomycetes</taxon>
        <taxon>Hypocreomycetidae</taxon>
        <taxon>Hypocreales</taxon>
        <taxon>Nectriaceae</taxon>
        <taxon>Fusarium</taxon>
        <taxon>Fusarium fujikuroi species complex</taxon>
    </lineage>
</organism>
<feature type="non-terminal residue" evidence="2">
    <location>
        <position position="140"/>
    </location>
</feature>
<dbReference type="OrthoDB" id="4970011at2759"/>
<comment type="caution">
    <text evidence="2">The sequence shown here is derived from an EMBL/GenBank/DDBJ whole genome shotgun (WGS) entry which is preliminary data.</text>
</comment>
<proteinExistence type="predicted"/>
<evidence type="ECO:0000313" key="2">
    <source>
        <dbReference type="EMBL" id="KAF4496399.1"/>
    </source>
</evidence>
<gene>
    <name evidence="2" type="ORF">FAGAP_7446</name>
</gene>
<dbReference type="AlphaFoldDB" id="A0A9P5EB29"/>
<dbReference type="EMBL" id="LUFC02000543">
    <property type="protein sequence ID" value="KAF4496399.1"/>
    <property type="molecule type" value="Genomic_DNA"/>
</dbReference>
<reference evidence="2" key="1">
    <citation type="submission" date="2020-01" db="EMBL/GenBank/DDBJ databases">
        <title>Identification and distribution of gene clusters putatively required for synthesis of sphingolipid metabolism inhibitors in phylogenetically diverse species of the filamentous fungus Fusarium.</title>
        <authorList>
            <person name="Kim H.-S."/>
            <person name="Busman M."/>
            <person name="Brown D.W."/>
            <person name="Divon H."/>
            <person name="Uhlig S."/>
            <person name="Proctor R.H."/>
        </authorList>
    </citation>
    <scope>NUCLEOTIDE SEQUENCE</scope>
    <source>
        <strain evidence="2">NRRL 31653</strain>
    </source>
</reference>
<name>A0A9P5EB29_9HYPO</name>
<evidence type="ECO:0000256" key="1">
    <source>
        <dbReference type="SAM" id="MobiDB-lite"/>
    </source>
</evidence>
<dbReference type="Proteomes" id="UP000737391">
    <property type="component" value="Unassembled WGS sequence"/>
</dbReference>
<keyword evidence="3" id="KW-1185">Reference proteome</keyword>
<evidence type="ECO:0000313" key="3">
    <source>
        <dbReference type="Proteomes" id="UP000737391"/>
    </source>
</evidence>
<sequence>MWNNQVKGPWWYNITYGNWFLLVGIYALEKLENSAIGAGIRSSMQTRNGGDIGTDLAWRNHPVDHGQQARHLLTQVATEVVELQKTVNDQQKIIQKLVVQQQGPTGHNQGAAQIADDDENENWAGYYEEDDEGEEFFHTG</sequence>
<feature type="region of interest" description="Disordered" evidence="1">
    <location>
        <begin position="101"/>
        <end position="123"/>
    </location>
</feature>